<dbReference type="Pfam" id="PF03992">
    <property type="entry name" value="ABM"/>
    <property type="match status" value="1"/>
</dbReference>
<evidence type="ECO:0000259" key="1">
    <source>
        <dbReference type="PROSITE" id="PS51725"/>
    </source>
</evidence>
<reference evidence="2 3" key="1">
    <citation type="submission" date="2016-12" db="EMBL/GenBank/DDBJ databases">
        <title>Izhakiella australiana sp. nov. of genus Izhakiella isolated from Australian desert.</title>
        <authorList>
            <person name="Ji M."/>
        </authorList>
    </citation>
    <scope>NUCLEOTIDE SEQUENCE [LARGE SCALE GENOMIC DNA]</scope>
    <source>
        <strain evidence="2 3">D4N98</strain>
    </source>
</reference>
<dbReference type="STRING" id="1926881.BTJ39_02005"/>
<keyword evidence="2" id="KW-0560">Oxidoreductase</keyword>
<dbReference type="AlphaFoldDB" id="A0A1S8YS97"/>
<dbReference type="GO" id="GO:0004497">
    <property type="term" value="F:monooxygenase activity"/>
    <property type="evidence" value="ECO:0007669"/>
    <property type="project" value="UniProtKB-KW"/>
</dbReference>
<organism evidence="2 3">
    <name type="scientific">Izhakiella australiensis</name>
    <dbReference type="NCBI Taxonomy" id="1926881"/>
    <lineage>
        <taxon>Bacteria</taxon>
        <taxon>Pseudomonadati</taxon>
        <taxon>Pseudomonadota</taxon>
        <taxon>Gammaproteobacteria</taxon>
        <taxon>Enterobacterales</taxon>
        <taxon>Erwiniaceae</taxon>
        <taxon>Izhakiella</taxon>
    </lineage>
</organism>
<dbReference type="OrthoDB" id="9812192at2"/>
<keyword evidence="3" id="KW-1185">Reference proteome</keyword>
<dbReference type="InterPro" id="IPR050744">
    <property type="entry name" value="AI-2_Isomerase_LsrG"/>
</dbReference>
<dbReference type="PANTHER" id="PTHR33336">
    <property type="entry name" value="QUINOL MONOOXYGENASE YGIN-RELATED"/>
    <property type="match status" value="1"/>
</dbReference>
<dbReference type="InterPro" id="IPR011008">
    <property type="entry name" value="Dimeric_a/b-barrel"/>
</dbReference>
<dbReference type="PANTHER" id="PTHR33336:SF3">
    <property type="entry name" value="ABM DOMAIN-CONTAINING PROTEIN"/>
    <property type="match status" value="1"/>
</dbReference>
<dbReference type="PROSITE" id="PS51725">
    <property type="entry name" value="ABM"/>
    <property type="match status" value="1"/>
</dbReference>
<protein>
    <submittedName>
        <fullName evidence="2">Antibiotic biosynthesis monooxygenase</fullName>
    </submittedName>
</protein>
<dbReference type="GO" id="GO:0005829">
    <property type="term" value="C:cytosol"/>
    <property type="evidence" value="ECO:0007669"/>
    <property type="project" value="TreeGrafter"/>
</dbReference>
<evidence type="ECO:0000313" key="2">
    <source>
        <dbReference type="EMBL" id="OON41954.1"/>
    </source>
</evidence>
<evidence type="ECO:0000313" key="3">
    <source>
        <dbReference type="Proteomes" id="UP000190667"/>
    </source>
</evidence>
<accession>A0A1S8YS97</accession>
<keyword evidence="2" id="KW-0503">Monooxygenase</keyword>
<dbReference type="EMBL" id="MRUL01000001">
    <property type="protein sequence ID" value="OON41954.1"/>
    <property type="molecule type" value="Genomic_DNA"/>
</dbReference>
<dbReference type="Gene3D" id="3.30.70.100">
    <property type="match status" value="1"/>
</dbReference>
<dbReference type="SUPFAM" id="SSF54909">
    <property type="entry name" value="Dimeric alpha+beta barrel"/>
    <property type="match status" value="1"/>
</dbReference>
<gene>
    <name evidence="2" type="ORF">BTJ39_02005</name>
</gene>
<dbReference type="RefSeq" id="WP_078000980.1">
    <property type="nucleotide sequence ID" value="NZ_MRUL01000001.1"/>
</dbReference>
<proteinExistence type="predicted"/>
<sequence length="109" mass="12501">MLTVIAEICVRPGHREQVIQAIERITPTVLDEEGCGTYQMLVDYVSSVPWKQHSPDSIFMLEHWESLRHLEKHQQAPHMEAHRANIKDDVSDVKIFVLQPVNGQHNVAP</sequence>
<feature type="domain" description="ABM" evidence="1">
    <location>
        <begin position="2"/>
        <end position="98"/>
    </location>
</feature>
<dbReference type="Proteomes" id="UP000190667">
    <property type="component" value="Unassembled WGS sequence"/>
</dbReference>
<dbReference type="InterPro" id="IPR007138">
    <property type="entry name" value="ABM_dom"/>
</dbReference>
<comment type="caution">
    <text evidence="2">The sequence shown here is derived from an EMBL/GenBank/DDBJ whole genome shotgun (WGS) entry which is preliminary data.</text>
</comment>
<name>A0A1S8YS97_9GAMM</name>